<protein>
    <submittedName>
        <fullName evidence="6">Ribose import ATP-binding protein RbsA</fullName>
        <ecNumber evidence="6">3.6.3.17</ecNumber>
    </submittedName>
</protein>
<dbReference type="PROSITE" id="PS00211">
    <property type="entry name" value="ABC_TRANSPORTER_1"/>
    <property type="match status" value="1"/>
</dbReference>
<organism evidence="6">
    <name type="scientific">Candidatus Atribacter allofermentans</name>
    <dbReference type="NCBI Taxonomy" id="1852833"/>
    <lineage>
        <taxon>Bacteria</taxon>
        <taxon>Pseudomonadati</taxon>
        <taxon>Atribacterota</taxon>
        <taxon>Atribacteria</taxon>
        <taxon>Atribacterales</taxon>
        <taxon>Atribacteraceae</taxon>
        <taxon>Atribacter</taxon>
    </lineage>
</organism>
<evidence type="ECO:0000256" key="4">
    <source>
        <dbReference type="ARBA" id="ARBA00022840"/>
    </source>
</evidence>
<feature type="domain" description="ABC transporter" evidence="5">
    <location>
        <begin position="1"/>
        <end position="191"/>
    </location>
</feature>
<dbReference type="InterPro" id="IPR050107">
    <property type="entry name" value="ABC_carbohydrate_import_ATPase"/>
</dbReference>
<dbReference type="SMART" id="SM00382">
    <property type="entry name" value="AAA"/>
    <property type="match status" value="1"/>
</dbReference>
<dbReference type="InterPro" id="IPR017871">
    <property type="entry name" value="ABC_transporter-like_CS"/>
</dbReference>
<accession>A0A1V5SMP2</accession>
<dbReference type="GO" id="GO:0005524">
    <property type="term" value="F:ATP binding"/>
    <property type="evidence" value="ECO:0007669"/>
    <property type="project" value="UniProtKB-KW"/>
</dbReference>
<keyword evidence="6" id="KW-0378">Hydrolase</keyword>
<dbReference type="PANTHER" id="PTHR43790">
    <property type="entry name" value="CARBOHYDRATE TRANSPORT ATP-BINDING PROTEIN MG119-RELATED"/>
    <property type="match status" value="1"/>
</dbReference>
<proteinExistence type="predicted"/>
<keyword evidence="2" id="KW-0677">Repeat</keyword>
<sequence>MTCAETRSSGEILFNGKEFKPRSIREAMDLGISTLFQELNVVNQLTVEENLILGREPNRYGVIQRSDPSEKVFQLMKEFAPDIPLKKKVAQLSFAEKQVIEIVKAIAVDASLLIMDEPTAAVSENETKRLFAIIRSLKEKNITVIYISHILDDIFTIGDVVTVFRDGEIVETKNVADIDRDELIRMMIGKVTVDKYVPRPVDYQKKVLEVCNLTTHKLKNVNFNLFKGEILGFYGLRGAGKTEIALALFGLDRVLSGDIRIEGKSVLFDLPRDAMLSGISMVPEERLTEGLIMKLPVRPNISITNLKVLSHFGVVRSQEDREVARNYVDAMNIKVKHIEQKVATLSGGNQQKVVVSKYLHAGSNILMMDEPTRGVDIGAKEEIHRIIRNLAEKGKSIIVFSSEYPEIFNLCDRIYLLRDGQIVKEIKNQEADPEEILYIITRGKRTNYEN</sequence>
<keyword evidence="4 6" id="KW-0067">ATP-binding</keyword>
<dbReference type="EC" id="3.6.3.17" evidence="6"/>
<evidence type="ECO:0000259" key="5">
    <source>
        <dbReference type="PROSITE" id="PS50893"/>
    </source>
</evidence>
<keyword evidence="3" id="KW-0547">Nucleotide-binding</keyword>
<evidence type="ECO:0000313" key="6">
    <source>
        <dbReference type="EMBL" id="OQA55584.1"/>
    </source>
</evidence>
<dbReference type="InterPro" id="IPR003439">
    <property type="entry name" value="ABC_transporter-like_ATP-bd"/>
</dbReference>
<reference evidence="6" key="1">
    <citation type="submission" date="2017-02" db="EMBL/GenBank/DDBJ databases">
        <title>Delving into the versatile metabolic prowess of the omnipresent phylum Bacteroidetes.</title>
        <authorList>
            <person name="Nobu M.K."/>
            <person name="Mei R."/>
            <person name="Narihiro T."/>
            <person name="Kuroda K."/>
            <person name="Liu W.-T."/>
        </authorList>
    </citation>
    <scope>NUCLEOTIDE SEQUENCE</scope>
    <source>
        <strain evidence="6">ADurb.Bin276</strain>
    </source>
</reference>
<evidence type="ECO:0000256" key="1">
    <source>
        <dbReference type="ARBA" id="ARBA00022448"/>
    </source>
</evidence>
<dbReference type="InterPro" id="IPR027417">
    <property type="entry name" value="P-loop_NTPase"/>
</dbReference>
<evidence type="ECO:0000256" key="2">
    <source>
        <dbReference type="ARBA" id="ARBA00022737"/>
    </source>
</evidence>
<name>A0A1V5SMP2_9BACT</name>
<dbReference type="GO" id="GO:0016887">
    <property type="term" value="F:ATP hydrolysis activity"/>
    <property type="evidence" value="ECO:0007669"/>
    <property type="project" value="InterPro"/>
</dbReference>
<dbReference type="Pfam" id="PF00005">
    <property type="entry name" value="ABC_tran"/>
    <property type="match status" value="2"/>
</dbReference>
<dbReference type="InterPro" id="IPR003593">
    <property type="entry name" value="AAA+_ATPase"/>
</dbReference>
<comment type="caution">
    <text evidence="6">The sequence shown here is derived from an EMBL/GenBank/DDBJ whole genome shotgun (WGS) entry which is preliminary data.</text>
</comment>
<dbReference type="Gene3D" id="3.40.50.300">
    <property type="entry name" value="P-loop containing nucleotide triphosphate hydrolases"/>
    <property type="match status" value="2"/>
</dbReference>
<dbReference type="SUPFAM" id="SSF52540">
    <property type="entry name" value="P-loop containing nucleoside triphosphate hydrolases"/>
    <property type="match status" value="2"/>
</dbReference>
<feature type="domain" description="ABC transporter" evidence="5">
    <location>
        <begin position="198"/>
        <end position="444"/>
    </location>
</feature>
<dbReference type="PANTHER" id="PTHR43790:SF9">
    <property type="entry name" value="GALACTOFURANOSE TRANSPORTER ATP-BINDING PROTEIN YTFR"/>
    <property type="match status" value="1"/>
</dbReference>
<gene>
    <name evidence="6" type="primary">rbsA_12</name>
    <name evidence="6" type="ORF">BWY41_01618</name>
</gene>
<dbReference type="Proteomes" id="UP000485569">
    <property type="component" value="Unassembled WGS sequence"/>
</dbReference>
<dbReference type="EMBL" id="MWBQ01000150">
    <property type="protein sequence ID" value="OQA55584.1"/>
    <property type="molecule type" value="Genomic_DNA"/>
</dbReference>
<dbReference type="CDD" id="cd03215">
    <property type="entry name" value="ABC_Carb_Monos_II"/>
    <property type="match status" value="1"/>
</dbReference>
<dbReference type="PROSITE" id="PS50893">
    <property type="entry name" value="ABC_TRANSPORTER_2"/>
    <property type="match status" value="2"/>
</dbReference>
<dbReference type="AlphaFoldDB" id="A0A1V5SMP2"/>
<evidence type="ECO:0000256" key="3">
    <source>
        <dbReference type="ARBA" id="ARBA00022741"/>
    </source>
</evidence>
<keyword evidence="1" id="KW-0813">Transport</keyword>